<name>A0ABD7TW29_9STAP</name>
<keyword evidence="1" id="KW-1133">Transmembrane helix</keyword>
<proteinExistence type="predicted"/>
<organism evidence="2 3">
    <name type="scientific">Staphylococcus agnetis</name>
    <dbReference type="NCBI Taxonomy" id="985762"/>
    <lineage>
        <taxon>Bacteria</taxon>
        <taxon>Bacillati</taxon>
        <taxon>Bacillota</taxon>
        <taxon>Bacilli</taxon>
        <taxon>Bacillales</taxon>
        <taxon>Staphylococcaceae</taxon>
        <taxon>Staphylococcus</taxon>
    </lineage>
</organism>
<dbReference type="AlphaFoldDB" id="A0ABD7TW29"/>
<keyword evidence="1" id="KW-0812">Transmembrane</keyword>
<dbReference type="RefSeq" id="WP_262626364.1">
    <property type="nucleotide sequence ID" value="NZ_CP094809.1"/>
</dbReference>
<protein>
    <submittedName>
        <fullName evidence="2">Uncharacterized protein</fullName>
    </submittedName>
</protein>
<dbReference type="EMBL" id="CP094809">
    <property type="protein sequence ID" value="UXU57145.1"/>
    <property type="molecule type" value="Genomic_DNA"/>
</dbReference>
<keyword evidence="1" id="KW-0472">Membrane</keyword>
<evidence type="ECO:0000313" key="2">
    <source>
        <dbReference type="EMBL" id="UXU57145.1"/>
    </source>
</evidence>
<evidence type="ECO:0000313" key="3">
    <source>
        <dbReference type="Proteomes" id="UP001065705"/>
    </source>
</evidence>
<evidence type="ECO:0000256" key="1">
    <source>
        <dbReference type="SAM" id="Phobius"/>
    </source>
</evidence>
<accession>A0ABD7TW29</accession>
<feature type="transmembrane region" description="Helical" evidence="1">
    <location>
        <begin position="45"/>
        <end position="62"/>
    </location>
</feature>
<feature type="transmembrane region" description="Helical" evidence="1">
    <location>
        <begin position="68"/>
        <end position="86"/>
    </location>
</feature>
<reference evidence="2" key="1">
    <citation type="submission" date="2022-03" db="EMBL/GenBank/DDBJ databases">
        <title>Comparative Genomics of East African Camel-Associated Staphylococcaceae spp.: Diversity and Inheritance of Traits Involved in Host-Pathogen Interactions.</title>
        <authorList>
            <person name="Akarsu H."/>
            <person name="Liljander A."/>
            <person name="Younan M."/>
            <person name="Brodard I."/>
            <person name="Glucks I."/>
            <person name="Labroussaa F."/>
            <person name="Overesch G."/>
            <person name="Kuhnert P."/>
            <person name="Perreten V."/>
            <person name="Drexler J.F."/>
            <person name="Corman V.M."/>
            <person name="Falquet L."/>
            <person name="Jores J."/>
        </authorList>
    </citation>
    <scope>NUCLEOTIDE SEQUENCE</scope>
    <source>
        <strain evidence="2">IVB6197</strain>
    </source>
</reference>
<sequence>MELDAFIMPSVDIFETSATPEKWLEELTLIKDMFVKEDIYIDRPIIYTEVPIGLGVVGIYIWMKRSAFAFIIIHSLLAFILLIIFLKPN</sequence>
<gene>
    <name evidence="2" type="ORF">MUA95_11495</name>
</gene>
<dbReference type="Proteomes" id="UP001065705">
    <property type="component" value="Chromosome"/>
</dbReference>